<name>A0A1V3XRY7_MYCKA</name>
<comment type="caution">
    <text evidence="3">The sequence shown here is derived from an EMBL/GenBank/DDBJ whole genome shotgun (WGS) entry which is preliminary data.</text>
</comment>
<dbReference type="Gene3D" id="3.40.605.10">
    <property type="entry name" value="Aldehyde Dehydrogenase, Chain A, domain 1"/>
    <property type="match status" value="1"/>
</dbReference>
<protein>
    <recommendedName>
        <fullName evidence="5">Aldehyde dehydrogenase family protein</fullName>
    </recommendedName>
</protein>
<organism evidence="3 4">
    <name type="scientific">Mycobacterium kansasii</name>
    <dbReference type="NCBI Taxonomy" id="1768"/>
    <lineage>
        <taxon>Bacteria</taxon>
        <taxon>Bacillati</taxon>
        <taxon>Actinomycetota</taxon>
        <taxon>Actinomycetes</taxon>
        <taxon>Mycobacteriales</taxon>
        <taxon>Mycobacteriaceae</taxon>
        <taxon>Mycobacterium</taxon>
    </lineage>
</organism>
<dbReference type="SUPFAM" id="SSF53720">
    <property type="entry name" value="ALDH-like"/>
    <property type="match status" value="1"/>
</dbReference>
<evidence type="ECO:0008006" key="5">
    <source>
        <dbReference type="Google" id="ProtNLM"/>
    </source>
</evidence>
<reference evidence="3 4" key="1">
    <citation type="submission" date="2017-02" db="EMBL/GenBank/DDBJ databases">
        <title>Complete genome sequences of Mycobacterium kansasii strains isolated from rhesus macaques.</title>
        <authorList>
            <person name="Panda A."/>
            <person name="Nagaraj S."/>
            <person name="Zhao X."/>
            <person name="Tettelin H."/>
            <person name="Detolla L.J."/>
        </authorList>
    </citation>
    <scope>NUCLEOTIDE SEQUENCE [LARGE SCALE GENOMIC DNA]</scope>
    <source>
        <strain evidence="3 4">11-3813</strain>
    </source>
</reference>
<proteinExistence type="predicted"/>
<accession>A0A1V3XRY7</accession>
<feature type="region of interest" description="Disordered" evidence="2">
    <location>
        <begin position="39"/>
        <end position="72"/>
    </location>
</feature>
<evidence type="ECO:0000313" key="4">
    <source>
        <dbReference type="Proteomes" id="UP000189229"/>
    </source>
</evidence>
<dbReference type="InterPro" id="IPR016162">
    <property type="entry name" value="Ald_DH_N"/>
</dbReference>
<dbReference type="EMBL" id="MVBM01000001">
    <property type="protein sequence ID" value="OOK81882.1"/>
    <property type="molecule type" value="Genomic_DNA"/>
</dbReference>
<keyword evidence="1" id="KW-0560">Oxidoreductase</keyword>
<gene>
    <name evidence="3" type="ORF">BZL30_1050</name>
</gene>
<dbReference type="GO" id="GO:0016491">
    <property type="term" value="F:oxidoreductase activity"/>
    <property type="evidence" value="ECO:0007669"/>
    <property type="project" value="UniProtKB-KW"/>
</dbReference>
<evidence type="ECO:0000313" key="3">
    <source>
        <dbReference type="EMBL" id="OOK81882.1"/>
    </source>
</evidence>
<evidence type="ECO:0000256" key="2">
    <source>
        <dbReference type="SAM" id="MobiDB-lite"/>
    </source>
</evidence>
<evidence type="ECO:0000256" key="1">
    <source>
        <dbReference type="ARBA" id="ARBA00023002"/>
    </source>
</evidence>
<dbReference type="InterPro" id="IPR016161">
    <property type="entry name" value="Ald_DH/histidinol_DH"/>
</dbReference>
<dbReference type="AlphaFoldDB" id="A0A1V3XRY7"/>
<sequence>MATDIKHYQMFINGKHVDSDEMDQIRDPATEEVYATIARARPRTPTPPWLRRARHSSQAHGRDWLQPSDRGC</sequence>
<dbReference type="Proteomes" id="UP000189229">
    <property type="component" value="Unassembled WGS sequence"/>
</dbReference>